<dbReference type="PROSITE" id="PS51257">
    <property type="entry name" value="PROKAR_LIPOPROTEIN"/>
    <property type="match status" value="1"/>
</dbReference>
<dbReference type="Proteomes" id="UP000030152">
    <property type="component" value="Unassembled WGS sequence"/>
</dbReference>
<dbReference type="AlphaFoldDB" id="A0A0A2M263"/>
<dbReference type="GO" id="GO:0016020">
    <property type="term" value="C:membrane"/>
    <property type="evidence" value="ECO:0007669"/>
    <property type="project" value="InterPro"/>
</dbReference>
<organism evidence="7 8">
    <name type="scientific">Flavobacterium rivuli WB 3.3-2 = DSM 21788</name>
    <dbReference type="NCBI Taxonomy" id="1121895"/>
    <lineage>
        <taxon>Bacteria</taxon>
        <taxon>Pseudomonadati</taxon>
        <taxon>Bacteroidota</taxon>
        <taxon>Flavobacteriia</taxon>
        <taxon>Flavobacteriales</taxon>
        <taxon>Flavobacteriaceae</taxon>
        <taxon>Flavobacterium</taxon>
    </lineage>
</organism>
<dbReference type="eggNOG" id="COG0845">
    <property type="taxonomic scope" value="Bacteria"/>
</dbReference>
<dbReference type="InterPro" id="IPR051909">
    <property type="entry name" value="MFP_Cation_Efflux"/>
</dbReference>
<evidence type="ECO:0000313" key="7">
    <source>
        <dbReference type="EMBL" id="KGO86369.1"/>
    </source>
</evidence>
<dbReference type="FunFam" id="2.40.30.170:FF:000010">
    <property type="entry name" value="Efflux RND transporter periplasmic adaptor subunit"/>
    <property type="match status" value="1"/>
</dbReference>
<dbReference type="InterPro" id="IPR058647">
    <property type="entry name" value="BSH_CzcB-like"/>
</dbReference>
<dbReference type="Pfam" id="PF25954">
    <property type="entry name" value="Beta-barrel_RND_2"/>
    <property type="match status" value="1"/>
</dbReference>
<dbReference type="EMBL" id="JRLX01000010">
    <property type="protein sequence ID" value="KGO86369.1"/>
    <property type="molecule type" value="Genomic_DNA"/>
</dbReference>
<dbReference type="Gene3D" id="2.40.420.20">
    <property type="match status" value="1"/>
</dbReference>
<evidence type="ECO:0000259" key="5">
    <source>
        <dbReference type="Pfam" id="PF25967"/>
    </source>
</evidence>
<evidence type="ECO:0000259" key="6">
    <source>
        <dbReference type="Pfam" id="PF25973"/>
    </source>
</evidence>
<proteinExistence type="inferred from homology"/>
<dbReference type="Gene3D" id="2.40.50.100">
    <property type="match status" value="1"/>
</dbReference>
<evidence type="ECO:0000256" key="1">
    <source>
        <dbReference type="ARBA" id="ARBA00009477"/>
    </source>
</evidence>
<accession>A0A0A2M263</accession>
<keyword evidence="8" id="KW-1185">Reference proteome</keyword>
<evidence type="ECO:0000256" key="2">
    <source>
        <dbReference type="ARBA" id="ARBA00022448"/>
    </source>
</evidence>
<dbReference type="PANTHER" id="PTHR30097">
    <property type="entry name" value="CATION EFFLUX SYSTEM PROTEIN CUSB"/>
    <property type="match status" value="1"/>
</dbReference>
<comment type="similarity">
    <text evidence="1">Belongs to the membrane fusion protein (MFP) (TC 8.A.1) family.</text>
</comment>
<dbReference type="Pfam" id="PF25973">
    <property type="entry name" value="BSH_CzcB"/>
    <property type="match status" value="1"/>
</dbReference>
<keyword evidence="3" id="KW-0175">Coiled coil</keyword>
<dbReference type="GO" id="GO:0060003">
    <property type="term" value="P:copper ion export"/>
    <property type="evidence" value="ECO:0007669"/>
    <property type="project" value="TreeGrafter"/>
</dbReference>
<dbReference type="InterPro" id="IPR006143">
    <property type="entry name" value="RND_pump_MFP"/>
</dbReference>
<dbReference type="InterPro" id="IPR058792">
    <property type="entry name" value="Beta-barrel_RND_2"/>
</dbReference>
<evidence type="ECO:0000313" key="8">
    <source>
        <dbReference type="Proteomes" id="UP000030152"/>
    </source>
</evidence>
<name>A0A0A2M263_9FLAO</name>
<dbReference type="GO" id="GO:0015679">
    <property type="term" value="P:plasma membrane copper ion transport"/>
    <property type="evidence" value="ECO:0007669"/>
    <property type="project" value="TreeGrafter"/>
</dbReference>
<dbReference type="STRING" id="1121895.GCA_000378485_02545"/>
<keyword evidence="2" id="KW-0813">Transport</keyword>
<dbReference type="RefSeq" id="WP_020213713.1">
    <property type="nucleotide sequence ID" value="NZ_JRLX01000010.1"/>
</dbReference>
<reference evidence="7 8" key="1">
    <citation type="submission" date="2013-09" db="EMBL/GenBank/DDBJ databases">
        <authorList>
            <person name="Zeng Z."/>
            <person name="Chen C."/>
        </authorList>
    </citation>
    <scope>NUCLEOTIDE SEQUENCE [LARGE SCALE GENOMIC DNA]</scope>
    <source>
        <strain evidence="7 8">WB 3.3-2</strain>
    </source>
</reference>
<dbReference type="OrthoDB" id="9806939at2"/>
<gene>
    <name evidence="7" type="ORF">Q765_10820</name>
</gene>
<evidence type="ECO:0000259" key="4">
    <source>
        <dbReference type="Pfam" id="PF25954"/>
    </source>
</evidence>
<dbReference type="Gene3D" id="2.40.30.170">
    <property type="match status" value="1"/>
</dbReference>
<dbReference type="NCBIfam" id="TIGR01730">
    <property type="entry name" value="RND_mfp"/>
    <property type="match status" value="1"/>
</dbReference>
<feature type="domain" description="Multidrug resistance protein MdtA-like C-terminal permuted SH3" evidence="5">
    <location>
        <begin position="299"/>
        <end position="354"/>
    </location>
</feature>
<dbReference type="PANTHER" id="PTHR30097:SF4">
    <property type="entry name" value="SLR6042 PROTEIN"/>
    <property type="match status" value="1"/>
</dbReference>
<sequence length="365" mass="40382">MKTPQYIFLIAMASLFVLTGCEKKKEAVEEDIAKKFVMTDTMYNESTFATAKTELAQNELRLFGKVTADNNSIAQVYPAVGGNVIKINVELGDFVKQGQLLASIRSSEVAGFQSQTSDADANVSIAERNLQSVKDMYEGKLASEKELVMAQKELQKAKAEKARMGEINNIYKLKSGSVYNMYAPISGYVVSKDISPNELLSTNREDGVFAIAKLDDVWVLANVNESDLSKVKQGQEATIQTIAYPDKNIAGKIDKVFNVIDPNTRAAKALIKVHNHDIALKPEMNATVTINYADADKYIAIPSEAVVFDKNKNFVMVFKSKDNIETREVQVYRALDKTTYLSAGLKEGEKVIVKSNLLIYDAIND</sequence>
<dbReference type="InterPro" id="IPR058627">
    <property type="entry name" value="MdtA-like_C"/>
</dbReference>
<comment type="caution">
    <text evidence="7">The sequence shown here is derived from an EMBL/GenBank/DDBJ whole genome shotgun (WGS) entry which is preliminary data.</text>
</comment>
<feature type="domain" description="CzcB-like barrel-sandwich hybrid" evidence="6">
    <location>
        <begin position="73"/>
        <end position="212"/>
    </location>
</feature>
<dbReference type="GO" id="GO:0030313">
    <property type="term" value="C:cell envelope"/>
    <property type="evidence" value="ECO:0007669"/>
    <property type="project" value="TreeGrafter"/>
</dbReference>
<evidence type="ECO:0000256" key="3">
    <source>
        <dbReference type="SAM" id="Coils"/>
    </source>
</evidence>
<dbReference type="GO" id="GO:0022857">
    <property type="term" value="F:transmembrane transporter activity"/>
    <property type="evidence" value="ECO:0007669"/>
    <property type="project" value="InterPro"/>
</dbReference>
<feature type="domain" description="CusB-like beta-barrel" evidence="4">
    <location>
        <begin position="217"/>
        <end position="291"/>
    </location>
</feature>
<protein>
    <submittedName>
        <fullName evidence="7">RND transporter</fullName>
    </submittedName>
</protein>
<feature type="coiled-coil region" evidence="3">
    <location>
        <begin position="140"/>
        <end position="167"/>
    </location>
</feature>
<dbReference type="SUPFAM" id="SSF111369">
    <property type="entry name" value="HlyD-like secretion proteins"/>
    <property type="match status" value="1"/>
</dbReference>
<dbReference type="Pfam" id="PF25967">
    <property type="entry name" value="RND-MFP_C"/>
    <property type="match status" value="1"/>
</dbReference>